<dbReference type="PANTHER" id="PTHR43540">
    <property type="entry name" value="PEROXYUREIDOACRYLATE/UREIDOACRYLATE AMIDOHYDROLASE-RELATED"/>
    <property type="match status" value="1"/>
</dbReference>
<comment type="caution">
    <text evidence="3">The sequence shown here is derived from an EMBL/GenBank/DDBJ whole genome shotgun (WGS) entry which is preliminary data.</text>
</comment>
<reference evidence="3 4" key="1">
    <citation type="journal article" date="2000" name="Arch. Microbiol.">
        <title>Rhodobaca bogoriensis gen. nov. and sp. nov., an alkaliphilic purple nonsulfur bacterium from African Rift Valley soda lakes.</title>
        <authorList>
            <person name="Milford A.D."/>
            <person name="Achenbach L.A."/>
            <person name="Jung D.O."/>
            <person name="Madigan M.T."/>
        </authorList>
    </citation>
    <scope>NUCLEOTIDE SEQUENCE [LARGE SCALE GENOMIC DNA]</scope>
    <source>
        <strain evidence="3 4">2376</strain>
    </source>
</reference>
<evidence type="ECO:0000259" key="2">
    <source>
        <dbReference type="Pfam" id="PF00857"/>
    </source>
</evidence>
<dbReference type="SUPFAM" id="SSF52499">
    <property type="entry name" value="Isochorismatase-like hydrolases"/>
    <property type="match status" value="1"/>
</dbReference>
<gene>
    <name evidence="3" type="ORF">HUK65_10840</name>
</gene>
<dbReference type="RefSeq" id="WP_179906231.1">
    <property type="nucleotide sequence ID" value="NZ_JACBXS010000020.1"/>
</dbReference>
<dbReference type="EMBL" id="JACBXS010000020">
    <property type="protein sequence ID" value="NYS25489.1"/>
    <property type="molecule type" value="Genomic_DNA"/>
</dbReference>
<dbReference type="Gene3D" id="3.40.50.850">
    <property type="entry name" value="Isochorismatase-like"/>
    <property type="match status" value="1"/>
</dbReference>
<dbReference type="Proteomes" id="UP000529417">
    <property type="component" value="Unassembled WGS sequence"/>
</dbReference>
<feature type="domain" description="Isochorismatase-like" evidence="2">
    <location>
        <begin position="33"/>
        <end position="222"/>
    </location>
</feature>
<protein>
    <submittedName>
        <fullName evidence="3">Cysteine hydrolase</fullName>
    </submittedName>
</protein>
<dbReference type="InterPro" id="IPR000868">
    <property type="entry name" value="Isochorismatase-like_dom"/>
</dbReference>
<sequence length="237" mass="26211">MHSKLEIPQEIMDRVLERRGTAHIHADFNPATTALIVVDLQNAFMVEEHAAAYVPEAVSIVPNVNKLAAALRAAGGTVFWVRNTIDDQTRTEWSHWFDMSSHDPEKAATRQANMHWGAIGHELHPDLDYQPTDVTVYKRRFSALIQGSSDLADKLRASGIDTVLITGTVTNVCCESTARDAMMLNYKTIMVEDANAAMTDREHHASLLSIYATFGDVFTTDELVALMQKNTALAAAE</sequence>
<dbReference type="Pfam" id="PF00857">
    <property type="entry name" value="Isochorismatase"/>
    <property type="match status" value="1"/>
</dbReference>
<name>A0A7Z0KYM6_9RHOB</name>
<dbReference type="GO" id="GO:0016787">
    <property type="term" value="F:hydrolase activity"/>
    <property type="evidence" value="ECO:0007669"/>
    <property type="project" value="UniProtKB-KW"/>
</dbReference>
<organism evidence="3 4">
    <name type="scientific">Rhabdonatronobacter sediminivivens</name>
    <dbReference type="NCBI Taxonomy" id="2743469"/>
    <lineage>
        <taxon>Bacteria</taxon>
        <taxon>Pseudomonadati</taxon>
        <taxon>Pseudomonadota</taxon>
        <taxon>Alphaproteobacteria</taxon>
        <taxon>Rhodobacterales</taxon>
        <taxon>Paracoccaceae</taxon>
        <taxon>Rhabdonatronobacter</taxon>
    </lineage>
</organism>
<keyword evidence="4" id="KW-1185">Reference proteome</keyword>
<dbReference type="InterPro" id="IPR050272">
    <property type="entry name" value="Isochorismatase-like_hydrls"/>
</dbReference>
<dbReference type="CDD" id="cd00431">
    <property type="entry name" value="cysteine_hydrolases"/>
    <property type="match status" value="1"/>
</dbReference>
<evidence type="ECO:0000313" key="4">
    <source>
        <dbReference type="Proteomes" id="UP000529417"/>
    </source>
</evidence>
<keyword evidence="1 3" id="KW-0378">Hydrolase</keyword>
<evidence type="ECO:0000256" key="1">
    <source>
        <dbReference type="ARBA" id="ARBA00022801"/>
    </source>
</evidence>
<evidence type="ECO:0000313" key="3">
    <source>
        <dbReference type="EMBL" id="NYS25489.1"/>
    </source>
</evidence>
<accession>A0A7Z0KYM6</accession>
<proteinExistence type="predicted"/>
<dbReference type="InterPro" id="IPR036380">
    <property type="entry name" value="Isochorismatase-like_sf"/>
</dbReference>
<dbReference type="AlphaFoldDB" id="A0A7Z0KYM6"/>
<dbReference type="PANTHER" id="PTHR43540:SF6">
    <property type="entry name" value="ISOCHORISMATASE-LIKE DOMAIN-CONTAINING PROTEIN"/>
    <property type="match status" value="1"/>
</dbReference>